<dbReference type="Pfam" id="PF10354">
    <property type="entry name" value="BMT5-like"/>
    <property type="match status" value="1"/>
</dbReference>
<dbReference type="STRING" id="3694.A0A3N7FS60"/>
<protein>
    <recommendedName>
        <fullName evidence="1">25S rRNA (uridine-N(3))-methyltransferase BMT5-like domain-containing protein</fullName>
    </recommendedName>
</protein>
<name>A0A3N7FS60_POPTR</name>
<dbReference type="PANTHER" id="PTHR11538:SF89">
    <property type="entry name" value="PROTEIN, PUTATIVE (DUF2431)-RELATED"/>
    <property type="match status" value="1"/>
</dbReference>
<dbReference type="InterPro" id="IPR019446">
    <property type="entry name" value="BMT5-like"/>
</dbReference>
<reference evidence="2 3" key="1">
    <citation type="journal article" date="2006" name="Science">
        <title>The genome of black cottonwood, Populus trichocarpa (Torr. &amp; Gray).</title>
        <authorList>
            <person name="Tuskan G.A."/>
            <person name="Difazio S."/>
            <person name="Jansson S."/>
            <person name="Bohlmann J."/>
            <person name="Grigoriev I."/>
            <person name="Hellsten U."/>
            <person name="Putnam N."/>
            <person name="Ralph S."/>
            <person name="Rombauts S."/>
            <person name="Salamov A."/>
            <person name="Schein J."/>
            <person name="Sterck L."/>
            <person name="Aerts A."/>
            <person name="Bhalerao R.R."/>
            <person name="Bhalerao R.P."/>
            <person name="Blaudez D."/>
            <person name="Boerjan W."/>
            <person name="Brun A."/>
            <person name="Brunner A."/>
            <person name="Busov V."/>
            <person name="Campbell M."/>
            <person name="Carlson J."/>
            <person name="Chalot M."/>
            <person name="Chapman J."/>
            <person name="Chen G.L."/>
            <person name="Cooper D."/>
            <person name="Coutinho P.M."/>
            <person name="Couturier J."/>
            <person name="Covert S."/>
            <person name="Cronk Q."/>
            <person name="Cunningham R."/>
            <person name="Davis J."/>
            <person name="Degroeve S."/>
            <person name="Dejardin A."/>
            <person name="Depamphilis C."/>
            <person name="Detter J."/>
            <person name="Dirks B."/>
            <person name="Dubchak I."/>
            <person name="Duplessis S."/>
            <person name="Ehlting J."/>
            <person name="Ellis B."/>
            <person name="Gendler K."/>
            <person name="Goodstein D."/>
            <person name="Gribskov M."/>
            <person name="Grimwood J."/>
            <person name="Groover A."/>
            <person name="Gunter L."/>
            <person name="Hamberger B."/>
            <person name="Heinze B."/>
            <person name="Helariutta Y."/>
            <person name="Henrissat B."/>
            <person name="Holligan D."/>
            <person name="Holt R."/>
            <person name="Huang W."/>
            <person name="Islam-Faridi N."/>
            <person name="Jones S."/>
            <person name="Jones-Rhoades M."/>
            <person name="Jorgensen R."/>
            <person name="Joshi C."/>
            <person name="Kangasjarvi J."/>
            <person name="Karlsson J."/>
            <person name="Kelleher C."/>
            <person name="Kirkpatrick R."/>
            <person name="Kirst M."/>
            <person name="Kohler A."/>
            <person name="Kalluri U."/>
            <person name="Larimer F."/>
            <person name="Leebens-Mack J."/>
            <person name="Leple J.C."/>
            <person name="Locascio P."/>
            <person name="Lou Y."/>
            <person name="Lucas S."/>
            <person name="Martin F."/>
            <person name="Montanini B."/>
            <person name="Napoli C."/>
            <person name="Nelson D.R."/>
            <person name="Nelson C."/>
            <person name="Nieminen K."/>
            <person name="Nilsson O."/>
            <person name="Pereda V."/>
            <person name="Peter G."/>
            <person name="Philippe R."/>
            <person name="Pilate G."/>
            <person name="Poliakov A."/>
            <person name="Razumovskaya J."/>
            <person name="Richardson P."/>
            <person name="Rinaldi C."/>
            <person name="Ritland K."/>
            <person name="Rouze P."/>
            <person name="Ryaboy D."/>
            <person name="Schmutz J."/>
            <person name="Schrader J."/>
            <person name="Segerman B."/>
            <person name="Shin H."/>
            <person name="Siddiqui A."/>
            <person name="Sterky F."/>
            <person name="Terry A."/>
            <person name="Tsai C.J."/>
            <person name="Uberbacher E."/>
            <person name="Unneberg P."/>
            <person name="Vahala J."/>
            <person name="Wall K."/>
            <person name="Wessler S."/>
            <person name="Yang G."/>
            <person name="Yin T."/>
            <person name="Douglas C."/>
            <person name="Marra M."/>
            <person name="Sandberg G."/>
            <person name="Van de Peer Y."/>
            <person name="Rokhsar D."/>
        </authorList>
    </citation>
    <scope>NUCLEOTIDE SEQUENCE [LARGE SCALE GENOMIC DNA]</scope>
    <source>
        <strain evidence="3">cv. Nisqually</strain>
    </source>
</reference>
<accession>A0A3N7FS60</accession>
<gene>
    <name evidence="2" type="ORF">POPTR_011G141501</name>
</gene>
<dbReference type="EMBL" id="CM009300">
    <property type="protein sequence ID" value="RQO97949.1"/>
    <property type="molecule type" value="Genomic_DNA"/>
</dbReference>
<dbReference type="GO" id="GO:0070042">
    <property type="term" value="F:rRNA (uridine-N3-)-methyltransferase activity"/>
    <property type="evidence" value="ECO:0000318"/>
    <property type="project" value="GO_Central"/>
</dbReference>
<evidence type="ECO:0000313" key="3">
    <source>
        <dbReference type="Proteomes" id="UP000006729"/>
    </source>
</evidence>
<dbReference type="Proteomes" id="UP000006729">
    <property type="component" value="Chromosome 11"/>
</dbReference>
<sequence>MMLKYSRAATNLRELEELGCTIMHGVDAHTMIKHPLLNQKLFDRIVYNSPATALKRRESNTRQIEKHQRLVEGFLESAYDILEVIGEIHVTHKTTEPYRKWDIERLAEDAGCAWLRKLRSRKLTIQDSTIKEDRGLELIRPFLLETAVPSNLPGFLEMEPKQALKPKFLPLFPASMAEKYRHSCC</sequence>
<dbReference type="AlphaFoldDB" id="A0A3N7FS60"/>
<dbReference type="GO" id="GO:0070475">
    <property type="term" value="P:rRNA base methylation"/>
    <property type="evidence" value="ECO:0000318"/>
    <property type="project" value="GO_Central"/>
</dbReference>
<dbReference type="PANTHER" id="PTHR11538">
    <property type="entry name" value="PHENYLALANYL-TRNA SYNTHETASE"/>
    <property type="match status" value="1"/>
</dbReference>
<feature type="domain" description="25S rRNA (uridine-N(3))-methyltransferase BMT5-like" evidence="1">
    <location>
        <begin position="3"/>
        <end position="118"/>
    </location>
</feature>
<evidence type="ECO:0000259" key="1">
    <source>
        <dbReference type="Pfam" id="PF10354"/>
    </source>
</evidence>
<evidence type="ECO:0000313" key="2">
    <source>
        <dbReference type="EMBL" id="RQO97949.1"/>
    </source>
</evidence>
<organism evidence="2 3">
    <name type="scientific">Populus trichocarpa</name>
    <name type="common">Western balsam poplar</name>
    <name type="synonym">Populus balsamifera subsp. trichocarpa</name>
    <dbReference type="NCBI Taxonomy" id="3694"/>
    <lineage>
        <taxon>Eukaryota</taxon>
        <taxon>Viridiplantae</taxon>
        <taxon>Streptophyta</taxon>
        <taxon>Embryophyta</taxon>
        <taxon>Tracheophyta</taxon>
        <taxon>Spermatophyta</taxon>
        <taxon>Magnoliopsida</taxon>
        <taxon>eudicotyledons</taxon>
        <taxon>Gunneridae</taxon>
        <taxon>Pentapetalae</taxon>
        <taxon>rosids</taxon>
        <taxon>fabids</taxon>
        <taxon>Malpighiales</taxon>
        <taxon>Salicaceae</taxon>
        <taxon>Saliceae</taxon>
        <taxon>Populus</taxon>
    </lineage>
</organism>
<keyword evidence="3" id="KW-1185">Reference proteome</keyword>
<dbReference type="GO" id="GO:0005737">
    <property type="term" value="C:cytoplasm"/>
    <property type="evidence" value="ECO:0000318"/>
    <property type="project" value="GO_Central"/>
</dbReference>
<proteinExistence type="predicted"/>
<dbReference type="InParanoid" id="A0A3N7FS60"/>